<dbReference type="RefSeq" id="WP_252580042.1">
    <property type="nucleotide sequence ID" value="NZ_CP071527.1"/>
</dbReference>
<name>A0ABY4Y7V4_9GAMM</name>
<dbReference type="EMBL" id="CP071527">
    <property type="protein sequence ID" value="USQ13723.1"/>
    <property type="molecule type" value="Genomic_DNA"/>
</dbReference>
<evidence type="ECO:0000313" key="1">
    <source>
        <dbReference type="EMBL" id="USQ13723.1"/>
    </source>
</evidence>
<sequence length="142" mass="16405">MFHYIKLLCFVALLFTNNYLYSAEINKTEELSKMSCYDLMVSLVFGSSYGVTMEKLDLSFSFERTNDKYMMLTLVQKIEENRMAVRGNLELDLVNKTLNNIDGETPKPIKINTKYIPYISQTCTKENNVYVNIGRLPDINGN</sequence>
<organism evidence="1 2">
    <name type="scientific">Legionella lytica</name>
    <dbReference type="NCBI Taxonomy" id="96232"/>
    <lineage>
        <taxon>Bacteria</taxon>
        <taxon>Pseudomonadati</taxon>
        <taxon>Pseudomonadota</taxon>
        <taxon>Gammaproteobacteria</taxon>
        <taxon>Legionellales</taxon>
        <taxon>Legionellaceae</taxon>
        <taxon>Legionella</taxon>
    </lineage>
</organism>
<keyword evidence="2" id="KW-1185">Reference proteome</keyword>
<dbReference type="Proteomes" id="UP001057474">
    <property type="component" value="Chromosome"/>
</dbReference>
<protein>
    <recommendedName>
        <fullName evidence="3">VirK protein</fullName>
    </recommendedName>
</protein>
<accession>A0ABY4Y7V4</accession>
<evidence type="ECO:0008006" key="3">
    <source>
        <dbReference type="Google" id="ProtNLM"/>
    </source>
</evidence>
<gene>
    <name evidence="1" type="ORF">J2N86_13770</name>
</gene>
<proteinExistence type="predicted"/>
<reference evidence="1" key="1">
    <citation type="submission" date="2021-03" db="EMBL/GenBank/DDBJ databases">
        <title>Legionella lytica PCM 2298.</title>
        <authorList>
            <person name="Koper P."/>
        </authorList>
    </citation>
    <scope>NUCLEOTIDE SEQUENCE</scope>
    <source>
        <strain evidence="1">PCM 2298</strain>
    </source>
</reference>
<evidence type="ECO:0000313" key="2">
    <source>
        <dbReference type="Proteomes" id="UP001057474"/>
    </source>
</evidence>